<accession>A0A7K0EP39</accession>
<organism evidence="1 2">
    <name type="scientific">Larkinella terrae</name>
    <dbReference type="NCBI Taxonomy" id="2025311"/>
    <lineage>
        <taxon>Bacteria</taxon>
        <taxon>Pseudomonadati</taxon>
        <taxon>Bacteroidota</taxon>
        <taxon>Cytophagia</taxon>
        <taxon>Cytophagales</taxon>
        <taxon>Spirosomataceae</taxon>
        <taxon>Larkinella</taxon>
    </lineage>
</organism>
<keyword evidence="2" id="KW-1185">Reference proteome</keyword>
<comment type="caution">
    <text evidence="1">The sequence shown here is derived from an EMBL/GenBank/DDBJ whole genome shotgun (WGS) entry which is preliminary data.</text>
</comment>
<dbReference type="EMBL" id="WJXZ01000011">
    <property type="protein sequence ID" value="MRS63218.1"/>
    <property type="molecule type" value="Genomic_DNA"/>
</dbReference>
<sequence>MNAIRKIIQRQGRNTITVELPEDFEAETIEMILLPVEDPVKEALPELEGNLTELQKLLLKAPSMTVEEMNEIEEKRNALNQWPKKSA</sequence>
<dbReference type="RefSeq" id="WP_154176595.1">
    <property type="nucleotide sequence ID" value="NZ_WJXZ01000011.1"/>
</dbReference>
<proteinExistence type="predicted"/>
<evidence type="ECO:0000313" key="2">
    <source>
        <dbReference type="Proteomes" id="UP000441754"/>
    </source>
</evidence>
<name>A0A7K0EP39_9BACT</name>
<protein>
    <submittedName>
        <fullName evidence="1">Uncharacterized protein</fullName>
    </submittedName>
</protein>
<evidence type="ECO:0000313" key="1">
    <source>
        <dbReference type="EMBL" id="MRS63218.1"/>
    </source>
</evidence>
<gene>
    <name evidence="1" type="ORF">GJJ30_18100</name>
</gene>
<dbReference type="AlphaFoldDB" id="A0A7K0EP39"/>
<dbReference type="Proteomes" id="UP000441754">
    <property type="component" value="Unassembled WGS sequence"/>
</dbReference>
<reference evidence="1 2" key="1">
    <citation type="journal article" date="2018" name="Antonie Van Leeuwenhoek">
        <title>Larkinella terrae sp. nov., isolated from soil on Jeju Island, South Korea.</title>
        <authorList>
            <person name="Ten L.N."/>
            <person name="Jeon J."/>
            <person name="Park S.J."/>
            <person name="Park S."/>
            <person name="Lee S.Y."/>
            <person name="Kim M.K."/>
            <person name="Jung H.Y."/>
        </authorList>
    </citation>
    <scope>NUCLEOTIDE SEQUENCE [LARGE SCALE GENOMIC DNA]</scope>
    <source>
        <strain evidence="1 2">KCTC 52001</strain>
    </source>
</reference>
<dbReference type="OrthoDB" id="9929222at2"/>